<keyword evidence="10" id="KW-1185">Reference proteome</keyword>
<feature type="transmembrane region" description="Helical" evidence="7">
    <location>
        <begin position="815"/>
        <end position="838"/>
    </location>
</feature>
<evidence type="ECO:0000256" key="6">
    <source>
        <dbReference type="ARBA" id="ARBA00038076"/>
    </source>
</evidence>
<reference evidence="9 10" key="1">
    <citation type="submission" date="2024-09" db="EMBL/GenBank/DDBJ databases">
        <authorList>
            <person name="Sun Q."/>
            <person name="Mori K."/>
        </authorList>
    </citation>
    <scope>NUCLEOTIDE SEQUENCE [LARGE SCALE GENOMIC DNA]</scope>
    <source>
        <strain evidence="9 10">JCM 9626</strain>
    </source>
</reference>
<evidence type="ECO:0000313" key="10">
    <source>
        <dbReference type="Proteomes" id="UP001589750"/>
    </source>
</evidence>
<keyword evidence="4 7" id="KW-1133">Transmembrane helix</keyword>
<gene>
    <name evidence="9" type="ORF">ACFFRI_02360</name>
</gene>
<comment type="caution">
    <text evidence="9">The sequence shown here is derived from an EMBL/GenBank/DDBJ whole genome shotgun (WGS) entry which is preliminary data.</text>
</comment>
<accession>A0ABV5K563</accession>
<evidence type="ECO:0000256" key="7">
    <source>
        <dbReference type="SAM" id="Phobius"/>
    </source>
</evidence>
<dbReference type="InterPro" id="IPR050250">
    <property type="entry name" value="Macrolide_Exporter_MacB"/>
</dbReference>
<evidence type="ECO:0000256" key="5">
    <source>
        <dbReference type="ARBA" id="ARBA00023136"/>
    </source>
</evidence>
<feature type="domain" description="ABC3 transporter permease C-terminal" evidence="8">
    <location>
        <begin position="303"/>
        <end position="420"/>
    </location>
</feature>
<feature type="transmembrane region" description="Helical" evidence="7">
    <location>
        <begin position="443"/>
        <end position="462"/>
    </location>
</feature>
<dbReference type="Pfam" id="PF02687">
    <property type="entry name" value="FtsX"/>
    <property type="match status" value="2"/>
</dbReference>
<feature type="transmembrane region" description="Helical" evidence="7">
    <location>
        <begin position="351"/>
        <end position="371"/>
    </location>
</feature>
<keyword evidence="3 7" id="KW-0812">Transmembrane</keyword>
<feature type="transmembrane region" description="Helical" evidence="7">
    <location>
        <begin position="294"/>
        <end position="320"/>
    </location>
</feature>
<feature type="domain" description="ABC3 transporter permease C-terminal" evidence="8">
    <location>
        <begin position="768"/>
        <end position="872"/>
    </location>
</feature>
<feature type="transmembrane region" description="Helical" evidence="7">
    <location>
        <begin position="762"/>
        <end position="785"/>
    </location>
</feature>
<feature type="transmembrane region" description="Helical" evidence="7">
    <location>
        <begin position="490"/>
        <end position="515"/>
    </location>
</feature>
<comment type="subcellular location">
    <subcellularLocation>
        <location evidence="1">Cell membrane</location>
        <topology evidence="1">Multi-pass membrane protein</topology>
    </subcellularLocation>
</comment>
<keyword evidence="2" id="KW-1003">Cell membrane</keyword>
<feature type="transmembrane region" description="Helical" evidence="7">
    <location>
        <begin position="850"/>
        <end position="872"/>
    </location>
</feature>
<dbReference type="PANTHER" id="PTHR30572:SF4">
    <property type="entry name" value="ABC TRANSPORTER PERMEASE YTRF"/>
    <property type="match status" value="1"/>
</dbReference>
<protein>
    <submittedName>
        <fullName evidence="9">FtsX-like permease family protein</fullName>
    </submittedName>
</protein>
<sequence length="883" mass="90148">MKRINRWRPALRIAWRDLLAHRIRTAVLTLLVALPITAAVVASTLELTEDFYSANSLQTDYGSADAKITVTPWPTVTSTLQDQGRYAIYDEPRGAARAERRAPGAVDLASLLPPGSRVTQTGEVQFQLATGGTFVATIADLDDPLVHGTTDPLVAGRAPSAPDEVAIPRLVADELGLLDGAEPADDASVALADGTALRVVGIIDPVVDTTIHDPRSFVLPPGTSVLEGVTRDAYAGGPWMPRYLVDLPDLSTAEAIELHDDLAAHGISSWMRDAAEHPRAWGQSAPTPTPADPAAVAAGAVVLGIGLTEVLVLVGAAFAVGARRQARTLGLLITTGASPADVRRTVLAQGLWVGVLAAVLGTGGGLAVLGWGRGTLGRLGSTTYYDYSFSVGTILVVAVLGVVSAVLAAAIPAWGIGRMTAVQALDGHVAVASGHRHRFRNPGLGLVGAGLLGLVVCGSWIARTFATPPAAAAPDGSAVDPGTVAPAASLVPVVFGGLCALVVLVGTTLALPWLISAAGRTSTRGWLPWRLATRDATRNRGRTTAAVLAVGIVTMGAVFAGMGVSAADSIPESDTGSGLPDGVGVISLAEGQGVDAPSIAALSRTLHDVVGAEELLMTWTPVRRWRDLVGPGGEPVWVVDDALLARAGVSDKARAAFAEGSALTVASAPSGRLTMHAGHGQRDLSLPAVQVHVDTSWATDAAAWISVKTAADLGATTLRVNPDAWWVAGPDGLHAEDSERLSLHGISAFTGLESYDRVDQGALVLAGALGVLVVTGLVVGLIVALSAAEAREDAATLAAVGAPPWLRRATSAGHALYVGGLGSGLGLLLGLAGGASLLQVVGTPGTPVPWAPLGLLVLGVPLLCAGVGWVVAPTRLTLTRRAG</sequence>
<evidence type="ECO:0000259" key="8">
    <source>
        <dbReference type="Pfam" id="PF02687"/>
    </source>
</evidence>
<evidence type="ECO:0000256" key="4">
    <source>
        <dbReference type="ARBA" id="ARBA00022989"/>
    </source>
</evidence>
<proteinExistence type="inferred from homology"/>
<organism evidence="9 10">
    <name type="scientific">Nocardioides plantarum</name>
    <dbReference type="NCBI Taxonomy" id="29299"/>
    <lineage>
        <taxon>Bacteria</taxon>
        <taxon>Bacillati</taxon>
        <taxon>Actinomycetota</taxon>
        <taxon>Actinomycetes</taxon>
        <taxon>Propionibacteriales</taxon>
        <taxon>Nocardioidaceae</taxon>
        <taxon>Nocardioides</taxon>
    </lineage>
</organism>
<keyword evidence="5 7" id="KW-0472">Membrane</keyword>
<feature type="transmembrane region" description="Helical" evidence="7">
    <location>
        <begin position="544"/>
        <end position="564"/>
    </location>
</feature>
<dbReference type="Proteomes" id="UP001589750">
    <property type="component" value="Unassembled WGS sequence"/>
</dbReference>
<dbReference type="RefSeq" id="WP_140010912.1">
    <property type="nucleotide sequence ID" value="NZ_JBHMDG010000002.1"/>
</dbReference>
<evidence type="ECO:0000313" key="9">
    <source>
        <dbReference type="EMBL" id="MFB9311873.1"/>
    </source>
</evidence>
<feature type="transmembrane region" description="Helical" evidence="7">
    <location>
        <begin position="391"/>
        <end position="411"/>
    </location>
</feature>
<dbReference type="InterPro" id="IPR003838">
    <property type="entry name" value="ABC3_permease_C"/>
</dbReference>
<evidence type="ECO:0000256" key="2">
    <source>
        <dbReference type="ARBA" id="ARBA00022475"/>
    </source>
</evidence>
<dbReference type="EMBL" id="JBHMDG010000002">
    <property type="protein sequence ID" value="MFB9311873.1"/>
    <property type="molecule type" value="Genomic_DNA"/>
</dbReference>
<comment type="similarity">
    <text evidence="6">Belongs to the ABC-4 integral membrane protein family.</text>
</comment>
<evidence type="ECO:0000256" key="1">
    <source>
        <dbReference type="ARBA" id="ARBA00004651"/>
    </source>
</evidence>
<dbReference type="PANTHER" id="PTHR30572">
    <property type="entry name" value="MEMBRANE COMPONENT OF TRANSPORTER-RELATED"/>
    <property type="match status" value="1"/>
</dbReference>
<evidence type="ECO:0000256" key="3">
    <source>
        <dbReference type="ARBA" id="ARBA00022692"/>
    </source>
</evidence>
<name>A0ABV5K563_9ACTN</name>